<evidence type="ECO:0000256" key="1">
    <source>
        <dbReference type="SAM" id="MobiDB-lite"/>
    </source>
</evidence>
<reference evidence="2" key="1">
    <citation type="journal article" date="2007" name="PLoS Biol.">
        <title>Rate of evolution in brain-expressed genes in humans and other primates.</title>
        <authorList>
            <person name="Wang H.-Y."/>
            <person name="Chien H.-C."/>
            <person name="Osada N."/>
            <person name="Hashimoto K."/>
            <person name="Sugano S."/>
            <person name="Gojobori T."/>
            <person name="Chou C.-K."/>
            <person name="Tsai S.-F."/>
            <person name="Wu C.-I."/>
            <person name="Shen C.-K.J."/>
        </authorList>
    </citation>
    <scope>NUCLEOTIDE SEQUENCE</scope>
</reference>
<sequence length="62" mass="6929">MVSRRQSKRTRVRKPVGQDKPRGIQRQSSLGSPSKAGAYPGEKVHRAVHLQCCDLTFLALLQ</sequence>
<organism evidence="2">
    <name type="scientific">Macaca fascicularis</name>
    <name type="common">Crab-eating macaque</name>
    <name type="synonym">Cynomolgus monkey</name>
    <dbReference type="NCBI Taxonomy" id="9541"/>
    <lineage>
        <taxon>Eukaryota</taxon>
        <taxon>Metazoa</taxon>
        <taxon>Chordata</taxon>
        <taxon>Craniata</taxon>
        <taxon>Vertebrata</taxon>
        <taxon>Euteleostomi</taxon>
        <taxon>Mammalia</taxon>
        <taxon>Eutheria</taxon>
        <taxon>Euarchontoglires</taxon>
        <taxon>Primates</taxon>
        <taxon>Haplorrhini</taxon>
        <taxon>Catarrhini</taxon>
        <taxon>Cercopithecidae</taxon>
        <taxon>Cercopithecinae</taxon>
        <taxon>Macaca</taxon>
    </lineage>
</organism>
<dbReference type="EMBL" id="AB171479">
    <property type="protein sequence ID" value="BAE88542.1"/>
    <property type="molecule type" value="mRNA"/>
</dbReference>
<accession>I7GHR0</accession>
<feature type="region of interest" description="Disordered" evidence="1">
    <location>
        <begin position="1"/>
        <end position="40"/>
    </location>
</feature>
<proteinExistence type="evidence at transcript level"/>
<name>I7GHR0_MACFA</name>
<evidence type="ECO:0000313" key="2">
    <source>
        <dbReference type="EMBL" id="BAE88542.1"/>
    </source>
</evidence>
<protein>
    <submittedName>
        <fullName evidence="2">Macaca fascicularis brain cDNA clone: QccE-19772, similar to human KIAA0355 (KIAA0355), mRNA, RefSeq: NM_014686.2</fullName>
    </submittedName>
</protein>
<feature type="compositionally biased region" description="Basic residues" evidence="1">
    <location>
        <begin position="1"/>
        <end position="14"/>
    </location>
</feature>
<dbReference type="AlphaFoldDB" id="I7GHR0"/>